<evidence type="ECO:0000313" key="2">
    <source>
        <dbReference type="Proteomes" id="UP001187471"/>
    </source>
</evidence>
<dbReference type="Proteomes" id="UP001187471">
    <property type="component" value="Unassembled WGS sequence"/>
</dbReference>
<comment type="caution">
    <text evidence="1">The sequence shown here is derived from an EMBL/GenBank/DDBJ whole genome shotgun (WGS) entry which is preliminary data.</text>
</comment>
<dbReference type="EMBL" id="JAVXUO010003001">
    <property type="protein sequence ID" value="KAK2967632.1"/>
    <property type="molecule type" value="Genomic_DNA"/>
</dbReference>
<sequence>MNNASANKGTVDAQSRDGNKVVVEAVDYRSSAGQGQEQRPVEVIHEPHSATPDVARIGGGILASAAASVSATLRSAKEVLSKK</sequence>
<gene>
    <name evidence="1" type="ORF">RJ640_030503</name>
</gene>
<name>A0AA88QFY9_9ASTE</name>
<protein>
    <submittedName>
        <fullName evidence="1">Uncharacterized protein</fullName>
    </submittedName>
</protein>
<evidence type="ECO:0000313" key="1">
    <source>
        <dbReference type="EMBL" id="KAK2967632.1"/>
    </source>
</evidence>
<dbReference type="AlphaFoldDB" id="A0AA88QFY9"/>
<keyword evidence="2" id="KW-1185">Reference proteome</keyword>
<proteinExistence type="predicted"/>
<reference evidence="1" key="1">
    <citation type="submission" date="2022-12" db="EMBL/GenBank/DDBJ databases">
        <title>Draft genome assemblies for two species of Escallonia (Escalloniales).</title>
        <authorList>
            <person name="Chanderbali A."/>
            <person name="Dervinis C."/>
            <person name="Anghel I."/>
            <person name="Soltis D."/>
            <person name="Soltis P."/>
            <person name="Zapata F."/>
        </authorList>
    </citation>
    <scope>NUCLEOTIDE SEQUENCE</scope>
    <source>
        <strain evidence="1">UCBG92.1500</strain>
        <tissue evidence="1">Leaf</tissue>
    </source>
</reference>
<organism evidence="1 2">
    <name type="scientific">Escallonia rubra</name>
    <dbReference type="NCBI Taxonomy" id="112253"/>
    <lineage>
        <taxon>Eukaryota</taxon>
        <taxon>Viridiplantae</taxon>
        <taxon>Streptophyta</taxon>
        <taxon>Embryophyta</taxon>
        <taxon>Tracheophyta</taxon>
        <taxon>Spermatophyta</taxon>
        <taxon>Magnoliopsida</taxon>
        <taxon>eudicotyledons</taxon>
        <taxon>Gunneridae</taxon>
        <taxon>Pentapetalae</taxon>
        <taxon>asterids</taxon>
        <taxon>campanulids</taxon>
        <taxon>Escalloniales</taxon>
        <taxon>Escalloniaceae</taxon>
        <taxon>Escallonia</taxon>
    </lineage>
</organism>
<accession>A0AA88QFY9</accession>